<dbReference type="PANTHER" id="PTHR39210">
    <property type="entry name" value="HEPARIN-SULFATE LYASE"/>
    <property type="match status" value="1"/>
</dbReference>
<keyword evidence="3" id="KW-0574">Periplasm</keyword>
<accession>A0A2M9D5W1</accession>
<keyword evidence="8" id="KW-1185">Reference proteome</keyword>
<dbReference type="Pfam" id="PF07940">
    <property type="entry name" value="Hepar_II_III_C"/>
    <property type="match status" value="1"/>
</dbReference>
<dbReference type="EMBL" id="PGFH01000001">
    <property type="protein sequence ID" value="PJJ81018.1"/>
    <property type="molecule type" value="Genomic_DNA"/>
</dbReference>
<evidence type="ECO:0000259" key="5">
    <source>
        <dbReference type="Pfam" id="PF07940"/>
    </source>
</evidence>
<proteinExistence type="predicted"/>
<name>A0A2M9D5W1_9MICO</name>
<evidence type="ECO:0000313" key="8">
    <source>
        <dbReference type="Proteomes" id="UP000231742"/>
    </source>
</evidence>
<sequence>MSSVPQQPGGWWHDYVCPTHGIELGAREGNEFLCDHGCRLTGDKVEAAWLALEHQALARAARVAARRYSLHGDEADRARAVELVLDYSSLYVQISAAGWSDRSESWMLQGKLFAQALSEAQWAVGFADAIITLGAIPKLQESTELSRTLDGLAATLAESRRILVEDRNDQRSNYTAWLDAAARLVALASHTLGGPSVAPHFAAVVFDHMQLAVRSDGWEWEASTYYHVFVLRAYLLALRGVNPRDMPEEAVDCVRSMIDVLVSIASPDGFLPALHDGPYDRVAMHREVLEICTLSAQFFSDTGLTTVQSWVVERLGADHDGLEWMLDGWFVGAPLDRAPVVVGSRAFEDAGYVVLRDSRNRMVGILDAGPHGGAHGHFDKLALYLYGDGAKWQPAPAVPPYGHALRHSYYARTIAHPTVRVDGADQVEATAEITAWDAAASRVTAVTTTAIDGVRLSRTVQLSDGLLVDVVHVSCDDGQPHEISLGLRPAVDFAVVVEGDAWRSTWGAAAASSAAAASAATPAGAHAKRTEQQPAALTGWHWASGESTLELHAGRGPSDDPSRLQEIGDWAATASEASFVSVYSFDAERSIATVSASVEGTNLAIDIQLSDHDTTRIEVAL</sequence>
<dbReference type="InterPro" id="IPR031680">
    <property type="entry name" value="Hepar_II_III_N"/>
</dbReference>
<feature type="domain" description="Heparinase II/III-like C-terminal" evidence="5">
    <location>
        <begin position="344"/>
        <end position="456"/>
    </location>
</feature>
<dbReference type="OrthoDB" id="7335480at2"/>
<dbReference type="Gene3D" id="2.70.98.70">
    <property type="match status" value="1"/>
</dbReference>
<comment type="caution">
    <text evidence="7">The sequence shown here is derived from an EMBL/GenBank/DDBJ whole genome shotgun (WGS) entry which is preliminary data.</text>
</comment>
<dbReference type="Proteomes" id="UP000231742">
    <property type="component" value="Unassembled WGS sequence"/>
</dbReference>
<evidence type="ECO:0000259" key="6">
    <source>
        <dbReference type="Pfam" id="PF16889"/>
    </source>
</evidence>
<dbReference type="Gene3D" id="1.50.10.100">
    <property type="entry name" value="Chondroitin AC/alginate lyase"/>
    <property type="match status" value="1"/>
</dbReference>
<evidence type="ECO:0000313" key="7">
    <source>
        <dbReference type="EMBL" id="PJJ81018.1"/>
    </source>
</evidence>
<dbReference type="SUPFAM" id="SSF48230">
    <property type="entry name" value="Chondroitin AC/alginate lyase"/>
    <property type="match status" value="1"/>
</dbReference>
<evidence type="ECO:0000256" key="2">
    <source>
        <dbReference type="ARBA" id="ARBA00022729"/>
    </source>
</evidence>
<gene>
    <name evidence="7" type="ORF">CLV85_0185</name>
</gene>
<dbReference type="PANTHER" id="PTHR39210:SF1">
    <property type="entry name" value="HEPARIN-SULFATE LYASE"/>
    <property type="match status" value="1"/>
</dbReference>
<dbReference type="AlphaFoldDB" id="A0A2M9D5W1"/>
<dbReference type="GO" id="GO:0016829">
    <property type="term" value="F:lyase activity"/>
    <property type="evidence" value="ECO:0007669"/>
    <property type="project" value="UniProtKB-KW"/>
</dbReference>
<evidence type="ECO:0000256" key="3">
    <source>
        <dbReference type="ARBA" id="ARBA00022764"/>
    </source>
</evidence>
<keyword evidence="2" id="KW-0732">Signal</keyword>
<feature type="domain" description="Heparin-sulfate lyase N-terminal" evidence="6">
    <location>
        <begin position="209"/>
        <end position="287"/>
    </location>
</feature>
<organism evidence="7 8">
    <name type="scientific">Salinibacterium amurskyense</name>
    <dbReference type="NCBI Taxonomy" id="205941"/>
    <lineage>
        <taxon>Bacteria</taxon>
        <taxon>Bacillati</taxon>
        <taxon>Actinomycetota</taxon>
        <taxon>Actinomycetes</taxon>
        <taxon>Micrococcales</taxon>
        <taxon>Microbacteriaceae</taxon>
        <taxon>Salinibacterium</taxon>
    </lineage>
</organism>
<dbReference type="RefSeq" id="WP_100387743.1">
    <property type="nucleotide sequence ID" value="NZ_BMZU01000001.1"/>
</dbReference>
<evidence type="ECO:0000256" key="1">
    <source>
        <dbReference type="ARBA" id="ARBA00004418"/>
    </source>
</evidence>
<keyword evidence="4" id="KW-0456">Lyase</keyword>
<evidence type="ECO:0000256" key="4">
    <source>
        <dbReference type="ARBA" id="ARBA00023239"/>
    </source>
</evidence>
<protein>
    <submittedName>
        <fullName evidence="7">Heparinase II/III-like protein</fullName>
    </submittedName>
</protein>
<dbReference type="GO" id="GO:0042597">
    <property type="term" value="C:periplasmic space"/>
    <property type="evidence" value="ECO:0007669"/>
    <property type="project" value="UniProtKB-SubCell"/>
</dbReference>
<comment type="subcellular location">
    <subcellularLocation>
        <location evidence="1">Periplasm</location>
    </subcellularLocation>
</comment>
<dbReference type="Pfam" id="PF16889">
    <property type="entry name" value="Hepar_II_III_N"/>
    <property type="match status" value="1"/>
</dbReference>
<dbReference type="InterPro" id="IPR008929">
    <property type="entry name" value="Chondroitin_lyas"/>
</dbReference>
<reference evidence="7 8" key="1">
    <citation type="submission" date="2017-11" db="EMBL/GenBank/DDBJ databases">
        <title>Genomic Encyclopedia of Archaeal and Bacterial Type Strains, Phase II (KMG-II): From Individual Species to Whole Genera.</title>
        <authorList>
            <person name="Goeker M."/>
        </authorList>
    </citation>
    <scope>NUCLEOTIDE SEQUENCE [LARGE SCALE GENOMIC DNA]</scope>
    <source>
        <strain evidence="7 8">DSM 16400</strain>
    </source>
</reference>
<dbReference type="InterPro" id="IPR012480">
    <property type="entry name" value="Hepar_II_III_C"/>
</dbReference>